<dbReference type="GeneTree" id="ENSGT00730000111453"/>
<dbReference type="PANTHER" id="PTHR37358:SF1">
    <property type="entry name" value="MUCIN-20"/>
    <property type="match status" value="1"/>
</dbReference>
<feature type="compositionally biased region" description="Polar residues" evidence="1">
    <location>
        <begin position="322"/>
        <end position="331"/>
    </location>
</feature>
<feature type="compositionally biased region" description="Polar residues" evidence="1">
    <location>
        <begin position="373"/>
        <end position="414"/>
    </location>
</feature>
<dbReference type="InterPro" id="IPR034551">
    <property type="entry name" value="MUC20"/>
</dbReference>
<feature type="region of interest" description="Disordered" evidence="1">
    <location>
        <begin position="354"/>
        <end position="446"/>
    </location>
</feature>
<dbReference type="AlphaFoldDB" id="A0A2K6EYJ4"/>
<evidence type="ECO:0000313" key="3">
    <source>
        <dbReference type="Ensembl" id="ENSPCOP00000006803.1"/>
    </source>
</evidence>
<dbReference type="GO" id="GO:0048012">
    <property type="term" value="P:hepatocyte growth factor receptor signaling pathway"/>
    <property type="evidence" value="ECO:0007669"/>
    <property type="project" value="InterPro"/>
</dbReference>
<keyword evidence="2" id="KW-0732">Signal</keyword>
<proteinExistence type="predicted"/>
<feature type="compositionally biased region" description="Low complexity" evidence="1">
    <location>
        <begin position="415"/>
        <end position="446"/>
    </location>
</feature>
<sequence length="524" mass="53677">MGSLWGLALPLFFCWEAGLSGSSTGPSTSRPDTLVTTNDIEVPPTSAPGHVALETQTMSIETFSNLLIPASTILEEETRETETVSPATETRTLTKIIPPKFMVVITACMETSASSGSPTGTGMTTVETVTGSDPVDTIFHTLCTDDSSEEAKRVTTDVLTSAHSSREAEGLSSESSSSSDSSVPVITTSRALDPGVTIPVEGLVACTVTHFEVTNCSVAETETASTASPGASDTDHSPTGVKASSTSDTSALPDPSDVKSYVTKSTTSAETLPTSGATESAAPDATIETPPPTSSTTETETTAGKGTTFSGTSVTVSMDPSGETSAFSEETPSYIEVSGAVTVTEAGSTVDKVTSSAGSSAAVYSPSEVATIKKSTPAETSATDSTTNGPFPTSRSPLPSVPPTTGNGSQGTNITLANTTTSAKTATKPPTTTTTTAQTRQNTTAPANGGFLLLRLSVVSPEDLTDPRVAERFVQQVSGHCLGQGSRGKCEVLRDYRGNLQTTEEQLLHLGGSLVSYGVIGAEF</sequence>
<protein>
    <recommendedName>
        <fullName evidence="5">SEA domain-containing protein</fullName>
    </recommendedName>
</protein>
<keyword evidence="4" id="KW-1185">Reference proteome</keyword>
<feature type="compositionally biased region" description="Low complexity" evidence="1">
    <location>
        <begin position="170"/>
        <end position="182"/>
    </location>
</feature>
<evidence type="ECO:0008006" key="5">
    <source>
        <dbReference type="Google" id="ProtNLM"/>
    </source>
</evidence>
<reference evidence="3" key="2">
    <citation type="submission" date="2025-09" db="UniProtKB">
        <authorList>
            <consortium name="Ensembl"/>
        </authorList>
    </citation>
    <scope>IDENTIFICATION</scope>
</reference>
<dbReference type="Ensembl" id="ENSPCOT00000017341.1">
    <property type="protein sequence ID" value="ENSPCOP00000006803.1"/>
    <property type="gene ID" value="ENSPCOG00000014592.1"/>
</dbReference>
<evidence type="ECO:0000313" key="4">
    <source>
        <dbReference type="Proteomes" id="UP000233160"/>
    </source>
</evidence>
<feature type="chain" id="PRO_5014323648" description="SEA domain-containing protein" evidence="2">
    <location>
        <begin position="22"/>
        <end position="524"/>
    </location>
</feature>
<evidence type="ECO:0000256" key="1">
    <source>
        <dbReference type="SAM" id="MobiDB-lite"/>
    </source>
</evidence>
<dbReference type="PANTHER" id="PTHR37358">
    <property type="entry name" value="MUCIN-20"/>
    <property type="match status" value="1"/>
</dbReference>
<evidence type="ECO:0000256" key="2">
    <source>
        <dbReference type="SAM" id="SignalP"/>
    </source>
</evidence>
<feature type="compositionally biased region" description="Low complexity" evidence="1">
    <location>
        <begin position="294"/>
        <end position="317"/>
    </location>
</feature>
<feature type="region of interest" description="Disordered" evidence="1">
    <location>
        <begin position="222"/>
        <end position="332"/>
    </location>
</feature>
<feature type="compositionally biased region" description="Polar residues" evidence="1">
    <location>
        <begin position="262"/>
        <end position="278"/>
    </location>
</feature>
<feature type="region of interest" description="Disordered" evidence="1">
    <location>
        <begin position="147"/>
        <end position="184"/>
    </location>
</feature>
<name>A0A2K6EYJ4_PROCO</name>
<dbReference type="Proteomes" id="UP000233160">
    <property type="component" value="Unassembled WGS sequence"/>
</dbReference>
<reference evidence="3" key="1">
    <citation type="submission" date="2025-08" db="UniProtKB">
        <authorList>
            <consortium name="Ensembl"/>
        </authorList>
    </citation>
    <scope>IDENTIFICATION</scope>
</reference>
<feature type="signal peptide" evidence="2">
    <location>
        <begin position="1"/>
        <end position="21"/>
    </location>
</feature>
<feature type="compositionally biased region" description="Polar residues" evidence="1">
    <location>
        <begin position="222"/>
        <end position="231"/>
    </location>
</feature>
<accession>A0A2K6EYJ4</accession>
<dbReference type="STRING" id="379532.ENSPCOP00000006803"/>
<organism evidence="3 4">
    <name type="scientific">Propithecus coquereli</name>
    <name type="common">Coquerel's sifaka</name>
    <name type="synonym">Propithecus verreauxi coquereli</name>
    <dbReference type="NCBI Taxonomy" id="379532"/>
    <lineage>
        <taxon>Eukaryota</taxon>
        <taxon>Metazoa</taxon>
        <taxon>Chordata</taxon>
        <taxon>Craniata</taxon>
        <taxon>Vertebrata</taxon>
        <taxon>Euteleostomi</taxon>
        <taxon>Mammalia</taxon>
        <taxon>Eutheria</taxon>
        <taxon>Euarchontoglires</taxon>
        <taxon>Primates</taxon>
        <taxon>Strepsirrhini</taxon>
        <taxon>Lemuriformes</taxon>
        <taxon>Indriidae</taxon>
        <taxon>Propithecus</taxon>
    </lineage>
</organism>